<gene>
    <name evidence="2" type="ORF">CJ263_16235</name>
</gene>
<organism evidence="2 3">
    <name type="scientific">Maribacter cobaltidurans</name>
    <dbReference type="NCBI Taxonomy" id="1178778"/>
    <lineage>
        <taxon>Bacteria</taxon>
        <taxon>Pseudomonadati</taxon>
        <taxon>Bacteroidota</taxon>
        <taxon>Flavobacteriia</taxon>
        <taxon>Flavobacteriales</taxon>
        <taxon>Flavobacteriaceae</taxon>
        <taxon>Maribacter</taxon>
    </lineage>
</organism>
<feature type="compositionally biased region" description="Low complexity" evidence="1">
    <location>
        <begin position="31"/>
        <end position="49"/>
    </location>
</feature>
<evidence type="ECO:0000313" key="3">
    <source>
        <dbReference type="Proteomes" id="UP000215244"/>
    </source>
</evidence>
<dbReference type="EMBL" id="CP022957">
    <property type="protein sequence ID" value="ASV31637.1"/>
    <property type="molecule type" value="Genomic_DNA"/>
</dbReference>
<dbReference type="Proteomes" id="UP000215244">
    <property type="component" value="Chromosome"/>
</dbReference>
<dbReference type="KEGG" id="marb:CJ263_16235"/>
<protein>
    <submittedName>
        <fullName evidence="2">Uncharacterized protein</fullName>
    </submittedName>
</protein>
<feature type="region of interest" description="Disordered" evidence="1">
    <location>
        <begin position="24"/>
        <end position="50"/>
    </location>
</feature>
<keyword evidence="3" id="KW-1185">Reference proteome</keyword>
<evidence type="ECO:0000313" key="2">
    <source>
        <dbReference type="EMBL" id="ASV31637.1"/>
    </source>
</evidence>
<dbReference type="PROSITE" id="PS51257">
    <property type="entry name" value="PROKAR_LIPOPROTEIN"/>
    <property type="match status" value="1"/>
</dbReference>
<dbReference type="RefSeq" id="WP_002978236.1">
    <property type="nucleotide sequence ID" value="NZ_BMJL01000022.1"/>
</dbReference>
<reference evidence="2 3" key="1">
    <citation type="submission" date="2017-08" db="EMBL/GenBank/DDBJ databases">
        <title>The complete genome sequence of Maribacter sp. B1, isolated from deep-sea sediment.</title>
        <authorList>
            <person name="Wu Y.-H."/>
            <person name="Cheng H."/>
            <person name="Xu X.-W."/>
        </authorList>
    </citation>
    <scope>NUCLEOTIDE SEQUENCE [LARGE SCALE GENOMIC DNA]</scope>
    <source>
        <strain evidence="2 3">B1</strain>
    </source>
</reference>
<proteinExistence type="predicted"/>
<name>A0A223V8Q8_9FLAO</name>
<sequence length="98" mass="9984">MKTVKLILGIVTIGMIVASCNKEVQEPEVKPTNSSTPGTNSSTPTGTSTISYTDLSAEQSTIAIGATTKVTATATGDGLSYIWSASDGDIIGSKACLQ</sequence>
<accession>A0A223V8Q8</accession>
<dbReference type="OrthoDB" id="982309at2"/>
<dbReference type="AlphaFoldDB" id="A0A223V8Q8"/>
<evidence type="ECO:0000256" key="1">
    <source>
        <dbReference type="SAM" id="MobiDB-lite"/>
    </source>
</evidence>